<dbReference type="Gene3D" id="3.40.605.10">
    <property type="entry name" value="Aldehyde Dehydrogenase, Chain A, domain 1"/>
    <property type="match status" value="1"/>
</dbReference>
<dbReference type="SUPFAM" id="SSF53720">
    <property type="entry name" value="ALDH-like"/>
    <property type="match status" value="1"/>
</dbReference>
<keyword evidence="3" id="KW-1185">Reference proteome</keyword>
<dbReference type="InterPro" id="IPR016163">
    <property type="entry name" value="Ald_DH_C"/>
</dbReference>
<sequence length="600" mass="64565">MPQGPVKHRRAMLRFIGGASSPALGLTSSLITPFKPQLKPVVLPVGFEPLTATSEEQLEAALTRLDGKKAEWASLGMPQRAALLRKCIPTTVQVSREAAQGRVDSGGSYGSGLAEDWWPWMPVTSELRELAETLEAGGETQPHAVITRPDGQLVLDVFPTGLEPVMFGGWRGEVWIQPGKPATQAAAYRRKAAGEGQDGSIGLVLGAGNHAAVVALDILHKLIVDDCVVITKMNPVNEWAGPIIKKAFKPIVDAGYLEVVYGGAKQGQFLCKHPKVASIHLTGSTDTFDAIVWGPGNKAKTGKPTSKEVTGELSCVTPYIITPGNWSESDLAYHAEVVVAGLVQNNGHNCLKAEVVITAKDWPQREAFLEALRKRLDAEPQRVPYYPGSDKRFAAFRTEFPDVQELGQAVPEGSGRQQPYLLRTGLSPDQANTTRENWCGCLQEVCLPGTGADPAAFLEKAVAFANDKCWGTLSCSLLVPAHVASEHPEAFDKAVAQLRYGSVCVNAPSLVGFCITKLTWGGFPGTTLKDIGSGNVAVHNSLMYDHVQKSVLYAPWRMNPMPFWSSKHRNAERLCEAAIRFSASPNLLTLAPAAVAALRG</sequence>
<reference evidence="2 3" key="1">
    <citation type="journal article" date="2024" name="Nat. Commun.">
        <title>Phylogenomics reveals the evolutionary origins of lichenization in chlorophyte algae.</title>
        <authorList>
            <person name="Puginier C."/>
            <person name="Libourel C."/>
            <person name="Otte J."/>
            <person name="Skaloud P."/>
            <person name="Haon M."/>
            <person name="Grisel S."/>
            <person name="Petersen M."/>
            <person name="Berrin J.G."/>
            <person name="Delaux P.M."/>
            <person name="Dal Grande F."/>
            <person name="Keller J."/>
        </authorList>
    </citation>
    <scope>NUCLEOTIDE SEQUENCE [LARGE SCALE GENOMIC DNA]</scope>
    <source>
        <strain evidence="2 3">SAG 2043</strain>
    </source>
</reference>
<dbReference type="EMBL" id="JALJOR010000007">
    <property type="protein sequence ID" value="KAK9814745.1"/>
    <property type="molecule type" value="Genomic_DNA"/>
</dbReference>
<comment type="caution">
    <text evidence="2">The sequence shown here is derived from an EMBL/GenBank/DDBJ whole genome shotgun (WGS) entry which is preliminary data.</text>
</comment>
<accession>A0AAW1Q1Y3</accession>
<feature type="domain" description="Aldehyde dehydrogenase" evidence="1">
    <location>
        <begin position="222"/>
        <end position="377"/>
    </location>
</feature>
<proteinExistence type="predicted"/>
<dbReference type="PANTHER" id="PTHR42804:SF1">
    <property type="entry name" value="ALDEHYDE DEHYDROGENASE-RELATED"/>
    <property type="match status" value="1"/>
</dbReference>
<organism evidence="2 3">
    <name type="scientific">[Myrmecia] bisecta</name>
    <dbReference type="NCBI Taxonomy" id="41462"/>
    <lineage>
        <taxon>Eukaryota</taxon>
        <taxon>Viridiplantae</taxon>
        <taxon>Chlorophyta</taxon>
        <taxon>core chlorophytes</taxon>
        <taxon>Trebouxiophyceae</taxon>
        <taxon>Trebouxiales</taxon>
        <taxon>Trebouxiaceae</taxon>
        <taxon>Myrmecia</taxon>
    </lineage>
</organism>
<evidence type="ECO:0000313" key="2">
    <source>
        <dbReference type="EMBL" id="KAK9814745.1"/>
    </source>
</evidence>
<evidence type="ECO:0000313" key="3">
    <source>
        <dbReference type="Proteomes" id="UP001489004"/>
    </source>
</evidence>
<dbReference type="Pfam" id="PF00171">
    <property type="entry name" value="Aldedh"/>
    <property type="match status" value="1"/>
</dbReference>
<dbReference type="PANTHER" id="PTHR42804">
    <property type="entry name" value="ALDEHYDE DEHYDROGENASE"/>
    <property type="match status" value="1"/>
</dbReference>
<gene>
    <name evidence="2" type="ORF">WJX72_010772</name>
</gene>
<dbReference type="InterPro" id="IPR016161">
    <property type="entry name" value="Ald_DH/histidinol_DH"/>
</dbReference>
<evidence type="ECO:0000259" key="1">
    <source>
        <dbReference type="Pfam" id="PF00171"/>
    </source>
</evidence>
<protein>
    <recommendedName>
        <fullName evidence="1">Aldehyde dehydrogenase domain-containing protein</fullName>
    </recommendedName>
</protein>
<dbReference type="InterPro" id="IPR015590">
    <property type="entry name" value="Aldehyde_DH_dom"/>
</dbReference>
<dbReference type="AlphaFoldDB" id="A0AAW1Q1Y3"/>
<dbReference type="Gene3D" id="3.40.309.10">
    <property type="entry name" value="Aldehyde Dehydrogenase, Chain A, domain 2"/>
    <property type="match status" value="1"/>
</dbReference>
<dbReference type="Proteomes" id="UP001489004">
    <property type="component" value="Unassembled WGS sequence"/>
</dbReference>
<name>A0AAW1Q1Y3_9CHLO</name>
<dbReference type="InterPro" id="IPR016162">
    <property type="entry name" value="Ald_DH_N"/>
</dbReference>
<dbReference type="GO" id="GO:0016620">
    <property type="term" value="F:oxidoreductase activity, acting on the aldehyde or oxo group of donors, NAD or NADP as acceptor"/>
    <property type="evidence" value="ECO:0007669"/>
    <property type="project" value="InterPro"/>
</dbReference>